<keyword evidence="1" id="KW-1133">Transmembrane helix</keyword>
<keyword evidence="1" id="KW-0812">Transmembrane</keyword>
<reference evidence="2 3" key="1">
    <citation type="journal article" date="2015" name="Genom Data">
        <title>Draft genome sequence of a multidrug-resistant Chryseobacterium indologenes isolate from Malaysia.</title>
        <authorList>
            <person name="Yu C.Y."/>
            <person name="Ang G.Y."/>
            <person name="Cheng H.J."/>
            <person name="Cheong Y.M."/>
            <person name="Yin W.F."/>
            <person name="Chan K.G."/>
        </authorList>
    </citation>
    <scope>NUCLEOTIDE SEQUENCE [LARGE SCALE GENOMIC DNA]</scope>
    <source>
        <strain evidence="2 3">CI_885</strain>
    </source>
</reference>
<dbReference type="PATRIC" id="fig|253.9.peg.4619"/>
<dbReference type="EMBL" id="LJOD01000009">
    <property type="protein sequence ID" value="KPE50445.1"/>
    <property type="molecule type" value="Genomic_DNA"/>
</dbReference>
<dbReference type="AlphaFoldDB" id="A0A0N1KRR2"/>
<protein>
    <submittedName>
        <fullName evidence="2">Uncharacterized protein</fullName>
    </submittedName>
</protein>
<name>A0A0N1KRR2_CHRID</name>
<dbReference type="RefSeq" id="WP_062700290.1">
    <property type="nucleotide sequence ID" value="NZ_LJOD01000009.1"/>
</dbReference>
<evidence type="ECO:0000256" key="1">
    <source>
        <dbReference type="SAM" id="Phobius"/>
    </source>
</evidence>
<dbReference type="OrthoDB" id="1340494at2"/>
<sequence length="284" mass="32618">MSKVKLLIHEVFRLGEIGSGRDTKNGIALYLSLYLSDTLNFDIADRTLVRYYDAYIAETGEKVKIEPYKLDKLSQYAGYRDFSEFSRTFIKTDEKANSTTVKIRVDKDEESITENLSKININITNEQHFKMPDFMKKNGMGIMEIALLICLVTGNVLFSNNKKVNKDYSGALGFMSMGSSAEKKYMYWNGERYIGTDSSFIRPGLTIVAMNKHDFIYFKKIMRKDTLTDLNAAGKTWYSKYNNEVEFFTADGVDPDTGRELRRSTSWIIFKYAGKQKDTLVAEE</sequence>
<feature type="transmembrane region" description="Helical" evidence="1">
    <location>
        <begin position="140"/>
        <end position="158"/>
    </location>
</feature>
<evidence type="ECO:0000313" key="2">
    <source>
        <dbReference type="EMBL" id="KPE50445.1"/>
    </source>
</evidence>
<keyword evidence="1" id="KW-0472">Membrane</keyword>
<accession>A0A0N1KRR2</accession>
<comment type="caution">
    <text evidence="2">The sequence shown here is derived from an EMBL/GenBank/DDBJ whole genome shotgun (WGS) entry which is preliminary data.</text>
</comment>
<evidence type="ECO:0000313" key="3">
    <source>
        <dbReference type="Proteomes" id="UP000037953"/>
    </source>
</evidence>
<reference evidence="3" key="2">
    <citation type="submission" date="2015-09" db="EMBL/GenBank/DDBJ databases">
        <title>Draft genome sequence of a multidrug-resistant Chryseobacterium indologenes isolate from Malaysia.</title>
        <authorList>
            <person name="Yu C.Y."/>
            <person name="Ang G.Y."/>
            <person name="Chan K.-G."/>
        </authorList>
    </citation>
    <scope>NUCLEOTIDE SEQUENCE [LARGE SCALE GENOMIC DNA]</scope>
    <source>
        <strain evidence="3">CI_885</strain>
    </source>
</reference>
<proteinExistence type="predicted"/>
<dbReference type="Proteomes" id="UP000037953">
    <property type="component" value="Unassembled WGS sequence"/>
</dbReference>
<organism evidence="2 3">
    <name type="scientific">Chryseobacterium indologenes</name>
    <name type="common">Flavobacterium indologenes</name>
    <dbReference type="NCBI Taxonomy" id="253"/>
    <lineage>
        <taxon>Bacteria</taxon>
        <taxon>Pseudomonadati</taxon>
        <taxon>Bacteroidota</taxon>
        <taxon>Flavobacteriia</taxon>
        <taxon>Flavobacteriales</taxon>
        <taxon>Weeksellaceae</taxon>
        <taxon>Chryseobacterium group</taxon>
        <taxon>Chryseobacterium</taxon>
    </lineage>
</organism>
<gene>
    <name evidence="2" type="ORF">AOB46_13705</name>
</gene>